<name>A0A0D1YWV2_9EURO</name>
<dbReference type="OrthoDB" id="8954335at2759"/>
<evidence type="ECO:0000259" key="2">
    <source>
        <dbReference type="Pfam" id="PF01926"/>
    </source>
</evidence>
<dbReference type="InterPro" id="IPR006073">
    <property type="entry name" value="GTP-bd"/>
</dbReference>
<sequence length="277" mass="31207">MAHRDRVFIAVLGLTGSGKSTFINRCVGSDVARAGSDLSSITQKPEVYTLRHRGVSIELIDTPGFDDTNISDVDRLQELALYLTSMYKQKTNLTAIIYLHDIRSERVGGVALKNIHILQDLTGIDNFNAITVATNFWTDPPAERSLEHERILKSEPKFFGAMIQANAEYWRLQMTESDGRSDCLALIDQVTRHKLPVSALSIQYELVDLGLPFIETQAGRRVYQELLESNKESLEKIKELETRLNETLHQLEARRGSLVGDVFRWLGNVADTVCVIM</sequence>
<dbReference type="Gene3D" id="3.40.50.300">
    <property type="entry name" value="P-loop containing nucleotide triphosphate hydrolases"/>
    <property type="match status" value="1"/>
</dbReference>
<feature type="coiled-coil region" evidence="1">
    <location>
        <begin position="223"/>
        <end position="254"/>
    </location>
</feature>
<accession>A0A0D1YWV2</accession>
<organism evidence="3 4">
    <name type="scientific">Exophiala spinifera</name>
    <dbReference type="NCBI Taxonomy" id="91928"/>
    <lineage>
        <taxon>Eukaryota</taxon>
        <taxon>Fungi</taxon>
        <taxon>Dikarya</taxon>
        <taxon>Ascomycota</taxon>
        <taxon>Pezizomycotina</taxon>
        <taxon>Eurotiomycetes</taxon>
        <taxon>Chaetothyriomycetidae</taxon>
        <taxon>Chaetothyriales</taxon>
        <taxon>Herpotrichiellaceae</taxon>
        <taxon>Exophiala</taxon>
    </lineage>
</organism>
<dbReference type="STRING" id="91928.A0A0D1YWV2"/>
<dbReference type="RefSeq" id="XP_016240007.1">
    <property type="nucleotide sequence ID" value="XM_016374731.1"/>
</dbReference>
<dbReference type="SUPFAM" id="SSF52540">
    <property type="entry name" value="P-loop containing nucleoside triphosphate hydrolases"/>
    <property type="match status" value="1"/>
</dbReference>
<dbReference type="Proteomes" id="UP000053328">
    <property type="component" value="Unassembled WGS sequence"/>
</dbReference>
<dbReference type="AlphaFoldDB" id="A0A0D1YWV2"/>
<dbReference type="GeneID" id="27327449"/>
<dbReference type="InterPro" id="IPR027417">
    <property type="entry name" value="P-loop_NTPase"/>
</dbReference>
<keyword evidence="1" id="KW-0175">Coiled coil</keyword>
<dbReference type="Pfam" id="PF01926">
    <property type="entry name" value="MMR_HSR1"/>
    <property type="match status" value="1"/>
</dbReference>
<proteinExistence type="predicted"/>
<evidence type="ECO:0000256" key="1">
    <source>
        <dbReference type="SAM" id="Coils"/>
    </source>
</evidence>
<dbReference type="HOGENOM" id="CLU_018003_2_0_1"/>
<dbReference type="EMBL" id="KN847492">
    <property type="protein sequence ID" value="KIW19791.1"/>
    <property type="molecule type" value="Genomic_DNA"/>
</dbReference>
<keyword evidence="4" id="KW-1185">Reference proteome</keyword>
<dbReference type="CDD" id="cd00882">
    <property type="entry name" value="Ras_like_GTPase"/>
    <property type="match status" value="1"/>
</dbReference>
<protein>
    <recommendedName>
        <fullName evidence="2">G domain-containing protein</fullName>
    </recommendedName>
</protein>
<feature type="domain" description="G" evidence="2">
    <location>
        <begin position="9"/>
        <end position="101"/>
    </location>
</feature>
<gene>
    <name evidence="3" type="ORF">PV08_00366</name>
</gene>
<dbReference type="VEuPathDB" id="FungiDB:PV08_00366"/>
<dbReference type="GO" id="GO:0005525">
    <property type="term" value="F:GTP binding"/>
    <property type="evidence" value="ECO:0007669"/>
    <property type="project" value="InterPro"/>
</dbReference>
<evidence type="ECO:0000313" key="4">
    <source>
        <dbReference type="Proteomes" id="UP000053328"/>
    </source>
</evidence>
<evidence type="ECO:0000313" key="3">
    <source>
        <dbReference type="EMBL" id="KIW19791.1"/>
    </source>
</evidence>
<reference evidence="3 4" key="1">
    <citation type="submission" date="2015-01" db="EMBL/GenBank/DDBJ databases">
        <title>The Genome Sequence of Exophiala spinifera CBS89968.</title>
        <authorList>
            <consortium name="The Broad Institute Genomics Platform"/>
            <person name="Cuomo C."/>
            <person name="de Hoog S."/>
            <person name="Gorbushina A."/>
            <person name="Stielow B."/>
            <person name="Teixiera M."/>
            <person name="Abouelleil A."/>
            <person name="Chapman S.B."/>
            <person name="Priest M."/>
            <person name="Young S.K."/>
            <person name="Wortman J."/>
            <person name="Nusbaum C."/>
            <person name="Birren B."/>
        </authorList>
    </citation>
    <scope>NUCLEOTIDE SEQUENCE [LARGE SCALE GENOMIC DNA]</scope>
    <source>
        <strain evidence="3 4">CBS 89968</strain>
    </source>
</reference>